<name>A0ABT4TW87_9ACTN</name>
<dbReference type="InterPro" id="IPR012551">
    <property type="entry name" value="DUF1707_SHOCT-like"/>
</dbReference>
<feature type="region of interest" description="Disordered" evidence="1">
    <location>
        <begin position="1"/>
        <end position="24"/>
    </location>
</feature>
<proteinExistence type="predicted"/>
<feature type="region of interest" description="Disordered" evidence="1">
    <location>
        <begin position="75"/>
        <end position="94"/>
    </location>
</feature>
<feature type="domain" description="DUF1707" evidence="3">
    <location>
        <begin position="16"/>
        <end position="68"/>
    </location>
</feature>
<reference evidence="5" key="1">
    <citation type="submission" date="2023-01" db="EMBL/GenBank/DDBJ databases">
        <title>Draft genome sequence of Nocardiopsis sp. LSu2-4 isolated from halophytes.</title>
        <authorList>
            <person name="Duangmal K."/>
            <person name="Chantavorakit T."/>
        </authorList>
    </citation>
    <scope>NUCLEOTIDE SEQUENCE</scope>
    <source>
        <strain evidence="5">LSu2-4</strain>
    </source>
</reference>
<sequence length="179" mass="19046">MDSTSSAAPRSDRPSLRVGDGERERTAAVVSDAAAAGYIGIDELDGRLDDVWAARTAGELDAVVADLPVDRLDTGPAARSAARPTARPERGRPGTTGFRVHLSAYIGVMTLLVGIWLVVGVTTGAWYPWVVWPALGWGIGVMVDGICTHARVRRGGARALGCGARPDPWQYARHAHTRH</sequence>
<feature type="transmembrane region" description="Helical" evidence="2">
    <location>
        <begin position="100"/>
        <end position="119"/>
    </location>
</feature>
<keyword evidence="6" id="KW-1185">Reference proteome</keyword>
<evidence type="ECO:0000313" key="6">
    <source>
        <dbReference type="Proteomes" id="UP001165685"/>
    </source>
</evidence>
<accession>A0ABT4TW87</accession>
<organism evidence="5 6">
    <name type="scientific">Nocardiopsis suaedae</name>
    <dbReference type="NCBI Taxonomy" id="3018444"/>
    <lineage>
        <taxon>Bacteria</taxon>
        <taxon>Bacillati</taxon>
        <taxon>Actinomycetota</taxon>
        <taxon>Actinomycetes</taxon>
        <taxon>Streptosporangiales</taxon>
        <taxon>Nocardiopsidaceae</taxon>
        <taxon>Nocardiopsis</taxon>
    </lineage>
</organism>
<gene>
    <name evidence="5" type="ORF">O4U47_30875</name>
</gene>
<protein>
    <submittedName>
        <fullName evidence="5">DUF1707 domain-containing protein</fullName>
    </submittedName>
</protein>
<dbReference type="PANTHER" id="PTHR40763">
    <property type="entry name" value="MEMBRANE PROTEIN-RELATED"/>
    <property type="match status" value="1"/>
</dbReference>
<feature type="transmembrane region" description="Helical" evidence="2">
    <location>
        <begin position="125"/>
        <end position="147"/>
    </location>
</feature>
<keyword evidence="2" id="KW-0472">Membrane</keyword>
<dbReference type="Proteomes" id="UP001165685">
    <property type="component" value="Unassembled WGS sequence"/>
</dbReference>
<keyword evidence="2" id="KW-1133">Transmembrane helix</keyword>
<dbReference type="RefSeq" id="WP_270681535.1">
    <property type="nucleotide sequence ID" value="NZ_JAQFWP010000121.1"/>
</dbReference>
<dbReference type="PANTHER" id="PTHR40763:SF5">
    <property type="entry name" value="MEMBRANE PROTEIN"/>
    <property type="match status" value="1"/>
</dbReference>
<evidence type="ECO:0000256" key="1">
    <source>
        <dbReference type="SAM" id="MobiDB-lite"/>
    </source>
</evidence>
<dbReference type="InterPro" id="IPR025698">
    <property type="entry name" value="2TM_dom"/>
</dbReference>
<evidence type="ECO:0000259" key="3">
    <source>
        <dbReference type="Pfam" id="PF08044"/>
    </source>
</evidence>
<evidence type="ECO:0000259" key="4">
    <source>
        <dbReference type="Pfam" id="PF13239"/>
    </source>
</evidence>
<keyword evidence="2" id="KW-0812">Transmembrane</keyword>
<dbReference type="EMBL" id="JAQFWP010000121">
    <property type="protein sequence ID" value="MDA2808950.1"/>
    <property type="molecule type" value="Genomic_DNA"/>
</dbReference>
<feature type="compositionally biased region" description="Basic and acidic residues" evidence="1">
    <location>
        <begin position="10"/>
        <end position="24"/>
    </location>
</feature>
<evidence type="ECO:0000313" key="5">
    <source>
        <dbReference type="EMBL" id="MDA2808950.1"/>
    </source>
</evidence>
<dbReference type="Pfam" id="PF13239">
    <property type="entry name" value="2TM"/>
    <property type="match status" value="1"/>
</dbReference>
<feature type="domain" description="2TM" evidence="4">
    <location>
        <begin position="97"/>
        <end position="147"/>
    </location>
</feature>
<evidence type="ECO:0000256" key="2">
    <source>
        <dbReference type="SAM" id="Phobius"/>
    </source>
</evidence>
<dbReference type="Pfam" id="PF08044">
    <property type="entry name" value="DUF1707"/>
    <property type="match status" value="1"/>
</dbReference>
<comment type="caution">
    <text evidence="5">The sequence shown here is derived from an EMBL/GenBank/DDBJ whole genome shotgun (WGS) entry which is preliminary data.</text>
</comment>
<feature type="compositionally biased region" description="Low complexity" evidence="1">
    <location>
        <begin position="76"/>
        <end position="85"/>
    </location>
</feature>